<feature type="compositionally biased region" description="Basic residues" evidence="1">
    <location>
        <begin position="226"/>
        <end position="236"/>
    </location>
</feature>
<gene>
    <name evidence="2" type="ORF">D9611_012945</name>
</gene>
<organism evidence="2 3">
    <name type="scientific">Ephemerocybe angulata</name>
    <dbReference type="NCBI Taxonomy" id="980116"/>
    <lineage>
        <taxon>Eukaryota</taxon>
        <taxon>Fungi</taxon>
        <taxon>Dikarya</taxon>
        <taxon>Basidiomycota</taxon>
        <taxon>Agaricomycotina</taxon>
        <taxon>Agaricomycetes</taxon>
        <taxon>Agaricomycetidae</taxon>
        <taxon>Agaricales</taxon>
        <taxon>Agaricineae</taxon>
        <taxon>Psathyrellaceae</taxon>
        <taxon>Ephemerocybe</taxon>
    </lineage>
</organism>
<dbReference type="EMBL" id="JAACJK010000066">
    <property type="protein sequence ID" value="KAF5334809.1"/>
    <property type="molecule type" value="Genomic_DNA"/>
</dbReference>
<dbReference type="OrthoDB" id="2564904at2759"/>
<protein>
    <submittedName>
        <fullName evidence="2">Uncharacterized protein</fullName>
    </submittedName>
</protein>
<feature type="region of interest" description="Disordered" evidence="1">
    <location>
        <begin position="268"/>
        <end position="313"/>
    </location>
</feature>
<proteinExistence type="predicted"/>
<evidence type="ECO:0000313" key="3">
    <source>
        <dbReference type="Proteomes" id="UP000541558"/>
    </source>
</evidence>
<feature type="region of interest" description="Disordered" evidence="1">
    <location>
        <begin position="175"/>
        <end position="245"/>
    </location>
</feature>
<feature type="compositionally biased region" description="Low complexity" evidence="1">
    <location>
        <begin position="268"/>
        <end position="309"/>
    </location>
</feature>
<evidence type="ECO:0000256" key="1">
    <source>
        <dbReference type="SAM" id="MobiDB-lite"/>
    </source>
</evidence>
<evidence type="ECO:0000313" key="2">
    <source>
        <dbReference type="EMBL" id="KAF5334809.1"/>
    </source>
</evidence>
<sequence length="473" mass="51355">MGGRRRLAPGWLDIARESFAAVIYVSNGAGAMRDNVQDDVDAVRWVRWVEGVRWRRDFEFELGLLARTGDHPVSTPRCVWPIELGLKDRDLGSSSALLDWDRSSLAAVPDVENDAGTTGDDVQDAVGAADGQRVLDGGGMASLSRTCRHERESYTTCGRLSWDWEPEAIFSASTSSVGRGWRRRTTRERSTPRTTRHARRQSTTPRANRLSLSEPTGHPPSTPGPSRRRPRRRRVGRSACRGPVSRHREGKLFALALRASVALAQGTGSTSITSSSSSATSSSTTTTASTTTAAPTTAAPAQSTYPATPLADKRFPTPESLAYKVDTDVRLIRANQLGYNICNGTTEGQKSLCQTSYFNSIDDFCLWAPPEYGKDVGSIEGEMVAWCTKPGHGTRLIPAGALKGVQWMKTPDYVQAVGFIDQTFLNMLPEDWGGEMDPHGADLHIALHAGSRLRASAIMSVAKTCLAHLLPSS</sequence>
<keyword evidence="3" id="KW-1185">Reference proteome</keyword>
<comment type="caution">
    <text evidence="2">The sequence shown here is derived from an EMBL/GenBank/DDBJ whole genome shotgun (WGS) entry which is preliminary data.</text>
</comment>
<reference evidence="2 3" key="1">
    <citation type="journal article" date="2020" name="ISME J.">
        <title>Uncovering the hidden diversity of litter-decomposition mechanisms in mushroom-forming fungi.</title>
        <authorList>
            <person name="Floudas D."/>
            <person name="Bentzer J."/>
            <person name="Ahren D."/>
            <person name="Johansson T."/>
            <person name="Persson P."/>
            <person name="Tunlid A."/>
        </authorList>
    </citation>
    <scope>NUCLEOTIDE SEQUENCE [LARGE SCALE GENOMIC DNA]</scope>
    <source>
        <strain evidence="2 3">CBS 175.51</strain>
    </source>
</reference>
<dbReference type="AlphaFoldDB" id="A0A8H5C4X3"/>
<name>A0A8H5C4X3_9AGAR</name>
<accession>A0A8H5C4X3</accession>
<dbReference type="Proteomes" id="UP000541558">
    <property type="component" value="Unassembled WGS sequence"/>
</dbReference>